<dbReference type="Proteomes" id="UP001501285">
    <property type="component" value="Unassembled WGS sequence"/>
</dbReference>
<evidence type="ECO:0008006" key="4">
    <source>
        <dbReference type="Google" id="ProtNLM"/>
    </source>
</evidence>
<name>A0ABN2UM34_9MICO</name>
<evidence type="ECO:0000313" key="3">
    <source>
        <dbReference type="Proteomes" id="UP001501285"/>
    </source>
</evidence>
<keyword evidence="1" id="KW-0812">Transmembrane</keyword>
<protein>
    <recommendedName>
        <fullName evidence="4">Large conductance mechanosensitive channel protein MscL</fullName>
    </recommendedName>
</protein>
<reference evidence="2 3" key="1">
    <citation type="journal article" date="2019" name="Int. J. Syst. Evol. Microbiol.">
        <title>The Global Catalogue of Microorganisms (GCM) 10K type strain sequencing project: providing services to taxonomists for standard genome sequencing and annotation.</title>
        <authorList>
            <consortium name="The Broad Institute Genomics Platform"/>
            <consortium name="The Broad Institute Genome Sequencing Center for Infectious Disease"/>
            <person name="Wu L."/>
            <person name="Ma J."/>
        </authorList>
    </citation>
    <scope>NUCLEOTIDE SEQUENCE [LARGE SCALE GENOMIC DNA]</scope>
    <source>
        <strain evidence="2 3">JCM 14283</strain>
    </source>
</reference>
<keyword evidence="3" id="KW-1185">Reference proteome</keyword>
<gene>
    <name evidence="2" type="ORF">GCM10009740_34750</name>
</gene>
<dbReference type="RefSeq" id="WP_343993665.1">
    <property type="nucleotide sequence ID" value="NZ_BAAANB010000021.1"/>
</dbReference>
<sequence length="58" mass="6099">MSNTLAAATQPTPAGAVVQWGFLTITVANLVTILVMLLVFVLAVLLPFPAPHEEGEQP</sequence>
<evidence type="ECO:0000313" key="2">
    <source>
        <dbReference type="EMBL" id="GAA2039164.1"/>
    </source>
</evidence>
<keyword evidence="1" id="KW-1133">Transmembrane helix</keyword>
<organism evidence="2 3">
    <name type="scientific">Terrabacter terrae</name>
    <dbReference type="NCBI Taxonomy" id="318434"/>
    <lineage>
        <taxon>Bacteria</taxon>
        <taxon>Bacillati</taxon>
        <taxon>Actinomycetota</taxon>
        <taxon>Actinomycetes</taxon>
        <taxon>Micrococcales</taxon>
        <taxon>Intrasporangiaceae</taxon>
        <taxon>Terrabacter</taxon>
    </lineage>
</organism>
<proteinExistence type="predicted"/>
<dbReference type="EMBL" id="BAAANB010000021">
    <property type="protein sequence ID" value="GAA2039164.1"/>
    <property type="molecule type" value="Genomic_DNA"/>
</dbReference>
<feature type="transmembrane region" description="Helical" evidence="1">
    <location>
        <begin position="20"/>
        <end position="48"/>
    </location>
</feature>
<accession>A0ABN2UM34</accession>
<evidence type="ECO:0000256" key="1">
    <source>
        <dbReference type="SAM" id="Phobius"/>
    </source>
</evidence>
<comment type="caution">
    <text evidence="2">The sequence shown here is derived from an EMBL/GenBank/DDBJ whole genome shotgun (WGS) entry which is preliminary data.</text>
</comment>
<keyword evidence="1" id="KW-0472">Membrane</keyword>